<feature type="transmembrane region" description="Helical" evidence="2">
    <location>
        <begin position="1163"/>
        <end position="1182"/>
    </location>
</feature>
<reference evidence="3" key="1">
    <citation type="submission" date="2023-01" db="EMBL/GenBank/DDBJ databases">
        <title>The growth and conidiation of Purpureocillium lavendulum are regulated by nitrogen source and histone H3K14 acetylation.</title>
        <authorList>
            <person name="Tang P."/>
            <person name="Han J."/>
            <person name="Zhang C."/>
            <person name="Tang P."/>
            <person name="Qi F."/>
            <person name="Zhang K."/>
            <person name="Liang L."/>
        </authorList>
    </citation>
    <scope>NUCLEOTIDE SEQUENCE</scope>
    <source>
        <strain evidence="3">YMF1.00683</strain>
    </source>
</reference>
<feature type="compositionally biased region" description="Polar residues" evidence="1">
    <location>
        <begin position="120"/>
        <end position="133"/>
    </location>
</feature>
<keyword evidence="2" id="KW-0472">Membrane</keyword>
<feature type="transmembrane region" description="Helical" evidence="2">
    <location>
        <begin position="1029"/>
        <end position="1048"/>
    </location>
</feature>
<feature type="transmembrane region" description="Helical" evidence="2">
    <location>
        <begin position="1128"/>
        <end position="1151"/>
    </location>
</feature>
<keyword evidence="2" id="KW-0812">Transmembrane</keyword>
<comment type="caution">
    <text evidence="3">The sequence shown here is derived from an EMBL/GenBank/DDBJ whole genome shotgun (WGS) entry which is preliminary data.</text>
</comment>
<dbReference type="EMBL" id="JAQHRD010000005">
    <property type="protein sequence ID" value="KAJ6440758.1"/>
    <property type="molecule type" value="Genomic_DNA"/>
</dbReference>
<keyword evidence="2" id="KW-1133">Transmembrane helix</keyword>
<gene>
    <name evidence="3" type="ORF">O9K51_06549</name>
</gene>
<dbReference type="PANTHER" id="PTHR39470:SF1">
    <property type="entry name" value="CHORISMATE SYNTHASE PROTEIN"/>
    <property type="match status" value="1"/>
</dbReference>
<evidence type="ECO:0000256" key="1">
    <source>
        <dbReference type="SAM" id="MobiDB-lite"/>
    </source>
</evidence>
<evidence type="ECO:0000313" key="3">
    <source>
        <dbReference type="EMBL" id="KAJ6440758.1"/>
    </source>
</evidence>
<organism evidence="3 4">
    <name type="scientific">Purpureocillium lavendulum</name>
    <dbReference type="NCBI Taxonomy" id="1247861"/>
    <lineage>
        <taxon>Eukaryota</taxon>
        <taxon>Fungi</taxon>
        <taxon>Dikarya</taxon>
        <taxon>Ascomycota</taxon>
        <taxon>Pezizomycotina</taxon>
        <taxon>Sordariomycetes</taxon>
        <taxon>Hypocreomycetidae</taxon>
        <taxon>Hypocreales</taxon>
        <taxon>Ophiocordycipitaceae</taxon>
        <taxon>Purpureocillium</taxon>
    </lineage>
</organism>
<feature type="region of interest" description="Disordered" evidence="1">
    <location>
        <begin position="86"/>
        <end position="154"/>
    </location>
</feature>
<feature type="compositionally biased region" description="Basic and acidic residues" evidence="1">
    <location>
        <begin position="654"/>
        <end position="663"/>
    </location>
</feature>
<accession>A0AB34FMN3</accession>
<feature type="compositionally biased region" description="Basic and acidic residues" evidence="1">
    <location>
        <begin position="409"/>
        <end position="419"/>
    </location>
</feature>
<feature type="region of interest" description="Disordered" evidence="1">
    <location>
        <begin position="349"/>
        <end position="376"/>
    </location>
</feature>
<name>A0AB34FMN3_9HYPO</name>
<feature type="compositionally biased region" description="Basic residues" evidence="1">
    <location>
        <begin position="716"/>
        <end position="728"/>
    </location>
</feature>
<protein>
    <submittedName>
        <fullName evidence="3">Chorismate synthase protein</fullName>
    </submittedName>
</protein>
<proteinExistence type="predicted"/>
<feature type="region of interest" description="Disordered" evidence="1">
    <location>
        <begin position="640"/>
        <end position="739"/>
    </location>
</feature>
<dbReference type="PANTHER" id="PTHR39470">
    <property type="entry name" value="CHROMOSOME 10, WHOLE GENOME SHOTGUN SEQUENCE"/>
    <property type="match status" value="1"/>
</dbReference>
<sequence length="1303" mass="143315">MADASVLGKHVHCPIICAFVSLTLEDELEEITSPSITSTLTQPPTHHKPAGQDVDARIACGGLTPAIDSSCSSFDTIWNLGSGITPLPASNSNPPPPQRDFPRGLETSNLEPETPIVARSLQSSSGPATQESSSDFREPKLIPGTTPPISVYPHSTGQITDSFHQRFREVINMFRENTERHQDLGPFVHHIDYTLRLCGPSPTTAHPSILVFCRRQEFRSLRTLLTSKELGTQYLLRKPSRAAELFGRLRSATVLATEHAGAPLFNLYFWRGVRPRTLLAGEDAKLVVNSQISSMLLPATPTLYSLCGAVIQPLDGHLGSSTFSCAILVDGQLYGITTRHDMTVNGNASTAQGPIAGELRPATSPRLPHAEPLSDTCNDFVIDDVEYEDLSDDEGEESTKLSVGPPRYSPRESQTENPDHGVAELPVRFLTHYDDIHPSAEQDSDWAIFPLSGLEGYMRLGKRLVNHPRLESRGILRHYAKASPICDRRVFLITRDKTPEFGTLRRGTSILGGINGNKPSPAWTVALDGGRGEQPLSQGLPVDLTRKVVLRMGDSGSLVVDAFSDIIYGLVIGSNPIGEIYISPFVEIMNQIQQYFPYSSIALPEPEPSAIGTPSRVQYSRSRFEPTRLPFVPDHLDTFTGQHLNPAQPWPMDIDSRAADHDGSYYQPPPLSHPRDGSSITTIPSRGSDEQLEFSVSGGHGAVQITHGPTSVDRNRGRKGRNRSRERKPRSEGKKGGRDTSRALGCIYCRLKGHACNLGDDGDDECFRCRLWGAPNCVPLQFFDLTKEGSMVFTARQLAGSPLDGSHSIRDAMQSSTISSTTKIRLVHDGVHLYEVNLATSKLVNDVKDLDLQNLAGIESFIESRKRHSDWKAALVPASDVPPSGRYTKTRAFDLLVQFAGAIKQPVYMYMNSGCEGEQPQLAPVPEGSIDCFIAHALSLVFGRQIEHEAWRKFQKKAEKVRSWTDDEQLDELEQHLKFVRKLLIESNIRSLLLFFGPILLPKAISWYRSVRDASRDANLPLRPVPPNARLAVTLLAVLAAAYLVKALPVFSPENLFVATQSRLQIPVDVLFARVAAALRRPSSALTNSDDALRARFVNLESRLLYLQFGPDVLAECPFCTADEPKSYFYYALPALIAPHLANLVALAVVTSPSWTGKPGAQWRRLAVIAAAVLAGLDVYSVSSYNYQANARALRLADIDFFFWRARALRLVALAGLDALPSAAERVDAAARAVAGAKSRMSAAYWTHEVRLMRDVMEERDVIEGVNDALANRIDIQAISRDADMYAHGVLEQLRQDSADGTI</sequence>
<evidence type="ECO:0000256" key="2">
    <source>
        <dbReference type="SAM" id="Phobius"/>
    </source>
</evidence>
<evidence type="ECO:0000313" key="4">
    <source>
        <dbReference type="Proteomes" id="UP001163105"/>
    </source>
</evidence>
<feature type="region of interest" description="Disordered" evidence="1">
    <location>
        <begin position="389"/>
        <end position="419"/>
    </location>
</feature>
<dbReference type="Proteomes" id="UP001163105">
    <property type="component" value="Unassembled WGS sequence"/>
</dbReference>
<keyword evidence="4" id="KW-1185">Reference proteome</keyword>
<feature type="compositionally biased region" description="Basic and acidic residues" evidence="1">
    <location>
        <begin position="729"/>
        <end position="739"/>
    </location>
</feature>